<protein>
    <recommendedName>
        <fullName evidence="5">Lipoprotein</fullName>
    </recommendedName>
</protein>
<evidence type="ECO:0000313" key="4">
    <source>
        <dbReference type="Proteomes" id="UP000620382"/>
    </source>
</evidence>
<name>A0A5P1D942_9PSED</name>
<evidence type="ECO:0000313" key="3">
    <source>
        <dbReference type="Proteomes" id="UP000408764"/>
    </source>
</evidence>
<comment type="caution">
    <text evidence="2">The sequence shown here is derived from an EMBL/GenBank/DDBJ whole genome shotgun (WGS) entry which is preliminary data.</text>
</comment>
<dbReference type="EMBL" id="JAENSR010000001">
    <property type="protein sequence ID" value="MBK3458337.1"/>
    <property type="molecule type" value="Genomic_DNA"/>
</dbReference>
<gene>
    <name evidence="2" type="ORF">FRT59_08435</name>
    <name evidence="1" type="ORF">JJD71_04575</name>
</gene>
<keyword evidence="4" id="KW-1185">Reference proteome</keyword>
<proteinExistence type="predicted"/>
<dbReference type="Proteomes" id="UP000620382">
    <property type="component" value="Unassembled WGS sequence"/>
</dbReference>
<evidence type="ECO:0000313" key="2">
    <source>
        <dbReference type="EMBL" id="MRJ36994.1"/>
    </source>
</evidence>
<evidence type="ECO:0000313" key="1">
    <source>
        <dbReference type="EMBL" id="MBK3458337.1"/>
    </source>
</evidence>
<dbReference type="OrthoDB" id="7032685at2"/>
<sequence length="167" mass="18718">MRTFAVMVLAIFVMGCEKEREKDVLAGLPYWKWAHFESKDELTDAISRSSVLNSGPISDGNAAPVEMHFRCAAGKMDFYLSWNRRIDPDSLVDTRVDSDSHEPNKWGASGDRTSSFYPFLTSAFLDRLSASKSYVARTSTSSGEITAKFDTTQVLKETQKLRADCKI</sequence>
<dbReference type="RefSeq" id="WP_153870931.1">
    <property type="nucleotide sequence ID" value="NZ_JAEKCT010000002.1"/>
</dbReference>
<dbReference type="EMBL" id="VOIW01000002">
    <property type="protein sequence ID" value="MRJ36994.1"/>
    <property type="molecule type" value="Genomic_DNA"/>
</dbReference>
<dbReference type="PROSITE" id="PS51257">
    <property type="entry name" value="PROKAR_LIPOPROTEIN"/>
    <property type="match status" value="1"/>
</dbReference>
<reference evidence="1 4" key="2">
    <citation type="submission" date="2021-01" db="EMBL/GenBank/DDBJ databases">
        <title>Antibiotic resistance and phylogeny of Pseudomonas spp. isolated over three decades from chicken meat in the Norwegian food chain.</title>
        <authorList>
            <person name="Moen B."/>
        </authorList>
    </citation>
    <scope>NUCLEOTIDE SEQUENCE [LARGE SCALE GENOMIC DNA]</scope>
    <source>
        <strain evidence="1 4">MF6766</strain>
    </source>
</reference>
<organism evidence="2 3">
    <name type="scientific">Pseudomonas haemolytica</name>
    <dbReference type="NCBI Taxonomy" id="2600065"/>
    <lineage>
        <taxon>Bacteria</taxon>
        <taxon>Pseudomonadati</taxon>
        <taxon>Pseudomonadota</taxon>
        <taxon>Gammaproteobacteria</taxon>
        <taxon>Pseudomonadales</taxon>
        <taxon>Pseudomonadaceae</taxon>
        <taxon>Pseudomonas</taxon>
    </lineage>
</organism>
<dbReference type="AlphaFoldDB" id="A0A5P1D942"/>
<accession>A0A5P1D942</accession>
<dbReference type="Proteomes" id="UP000408764">
    <property type="component" value="Unassembled WGS sequence"/>
</dbReference>
<reference evidence="2 3" key="1">
    <citation type="submission" date="2019-08" db="EMBL/GenBank/DDBJ databases">
        <title>Pseudomonas haemolytica sp. nov. isolated from raw milk and skim milk concentrate.</title>
        <authorList>
            <person name="Hofmann K."/>
            <person name="Huptas C."/>
            <person name="Doll E."/>
            <person name="Scherer S."/>
            <person name="Wenning M."/>
        </authorList>
    </citation>
    <scope>NUCLEOTIDE SEQUENCE [LARGE SCALE GENOMIC DNA]</scope>
    <source>
        <strain evidence="2 3">DSM 108987</strain>
    </source>
</reference>
<evidence type="ECO:0008006" key="5">
    <source>
        <dbReference type="Google" id="ProtNLM"/>
    </source>
</evidence>